<sequence>MFRKILVPLDGSELASRILPQVAALAEKFGSELTLLHVCPAATSAQAPEAAVQRKICEAYLSLLAKELQSQGLEIHPVCIEGGAPWEILRYAEEHKMDLIAMATHGKGEIAWLIGSTAEKVITHASVPVMLFRIFFKEVPPLKGQIREFV</sequence>
<dbReference type="InterPro" id="IPR006015">
    <property type="entry name" value="Universal_stress_UspA"/>
</dbReference>
<keyword evidence="2" id="KW-0547">Nucleotide-binding</keyword>
<comment type="caution">
    <text evidence="5">The sequence shown here is derived from an EMBL/GenBank/DDBJ whole genome shotgun (WGS) entry which is preliminary data.</text>
</comment>
<dbReference type="PANTHER" id="PTHR46268">
    <property type="entry name" value="STRESS RESPONSE PROTEIN NHAX"/>
    <property type="match status" value="1"/>
</dbReference>
<feature type="domain" description="UspA" evidence="4">
    <location>
        <begin position="1"/>
        <end position="133"/>
    </location>
</feature>
<evidence type="ECO:0000256" key="2">
    <source>
        <dbReference type="ARBA" id="ARBA00022741"/>
    </source>
</evidence>
<reference evidence="5" key="1">
    <citation type="journal article" date="2020" name="mSystems">
        <title>Genome- and Community-Level Interaction Insights into Carbon Utilization and Element Cycling Functions of Hydrothermarchaeota in Hydrothermal Sediment.</title>
        <authorList>
            <person name="Zhou Z."/>
            <person name="Liu Y."/>
            <person name="Xu W."/>
            <person name="Pan J."/>
            <person name="Luo Z.H."/>
            <person name="Li M."/>
        </authorList>
    </citation>
    <scope>NUCLEOTIDE SEQUENCE [LARGE SCALE GENOMIC DNA]</scope>
    <source>
        <strain evidence="5">SpSt-776</strain>
    </source>
</reference>
<comment type="similarity">
    <text evidence="1">Belongs to the universal stress protein A family.</text>
</comment>
<dbReference type="Gene3D" id="3.40.50.620">
    <property type="entry name" value="HUPs"/>
    <property type="match status" value="1"/>
</dbReference>
<evidence type="ECO:0000256" key="1">
    <source>
        <dbReference type="ARBA" id="ARBA00008791"/>
    </source>
</evidence>
<dbReference type="PRINTS" id="PR01438">
    <property type="entry name" value="UNVRSLSTRESS"/>
</dbReference>
<dbReference type="InterPro" id="IPR006016">
    <property type="entry name" value="UspA"/>
</dbReference>
<dbReference type="PANTHER" id="PTHR46268:SF27">
    <property type="entry name" value="UNIVERSAL STRESS PROTEIN RV2623"/>
    <property type="match status" value="1"/>
</dbReference>
<evidence type="ECO:0000256" key="3">
    <source>
        <dbReference type="ARBA" id="ARBA00022840"/>
    </source>
</evidence>
<keyword evidence="3" id="KW-0067">ATP-binding</keyword>
<dbReference type="SUPFAM" id="SSF52402">
    <property type="entry name" value="Adenine nucleotide alpha hydrolases-like"/>
    <property type="match status" value="1"/>
</dbReference>
<evidence type="ECO:0000313" key="5">
    <source>
        <dbReference type="EMBL" id="HGB14888.1"/>
    </source>
</evidence>
<dbReference type="Pfam" id="PF00582">
    <property type="entry name" value="Usp"/>
    <property type="match status" value="1"/>
</dbReference>
<dbReference type="InterPro" id="IPR014729">
    <property type="entry name" value="Rossmann-like_a/b/a_fold"/>
</dbReference>
<dbReference type="GO" id="GO:0005524">
    <property type="term" value="F:ATP binding"/>
    <property type="evidence" value="ECO:0007669"/>
    <property type="project" value="UniProtKB-KW"/>
</dbReference>
<gene>
    <name evidence="5" type="ORF">ENV62_06610</name>
</gene>
<protein>
    <submittedName>
        <fullName evidence="5">Universal stress protein</fullName>
    </submittedName>
</protein>
<name>A0A7C3WHT7_9BACT</name>
<evidence type="ECO:0000259" key="4">
    <source>
        <dbReference type="Pfam" id="PF00582"/>
    </source>
</evidence>
<accession>A0A7C3WHT7</accession>
<dbReference type="AlphaFoldDB" id="A0A7C3WHT7"/>
<dbReference type="EMBL" id="DTHB01000045">
    <property type="protein sequence ID" value="HGB14888.1"/>
    <property type="molecule type" value="Genomic_DNA"/>
</dbReference>
<proteinExistence type="inferred from homology"/>
<dbReference type="CDD" id="cd00293">
    <property type="entry name" value="USP-like"/>
    <property type="match status" value="1"/>
</dbReference>
<organism evidence="5">
    <name type="scientific">Desulfobacca acetoxidans</name>
    <dbReference type="NCBI Taxonomy" id="60893"/>
    <lineage>
        <taxon>Bacteria</taxon>
        <taxon>Pseudomonadati</taxon>
        <taxon>Thermodesulfobacteriota</taxon>
        <taxon>Desulfobaccia</taxon>
        <taxon>Desulfobaccales</taxon>
        <taxon>Desulfobaccaceae</taxon>
        <taxon>Desulfobacca</taxon>
    </lineage>
</organism>